<organism evidence="1 2">
    <name type="scientific">Dipteronia dyeriana</name>
    <dbReference type="NCBI Taxonomy" id="168575"/>
    <lineage>
        <taxon>Eukaryota</taxon>
        <taxon>Viridiplantae</taxon>
        <taxon>Streptophyta</taxon>
        <taxon>Embryophyta</taxon>
        <taxon>Tracheophyta</taxon>
        <taxon>Spermatophyta</taxon>
        <taxon>Magnoliopsida</taxon>
        <taxon>eudicotyledons</taxon>
        <taxon>Gunneridae</taxon>
        <taxon>Pentapetalae</taxon>
        <taxon>rosids</taxon>
        <taxon>malvids</taxon>
        <taxon>Sapindales</taxon>
        <taxon>Sapindaceae</taxon>
        <taxon>Hippocastanoideae</taxon>
        <taxon>Acereae</taxon>
        <taxon>Dipteronia</taxon>
    </lineage>
</organism>
<keyword evidence="2" id="KW-1185">Reference proteome</keyword>
<dbReference type="AlphaFoldDB" id="A0AAD9TEZ9"/>
<evidence type="ECO:0000313" key="2">
    <source>
        <dbReference type="Proteomes" id="UP001280121"/>
    </source>
</evidence>
<protein>
    <recommendedName>
        <fullName evidence="3">TF-B3 domain-containing protein</fullName>
    </recommendedName>
</protein>
<dbReference type="PANTHER" id="PTHR36264:SF5">
    <property type="entry name" value="SET DOMAIN-CONTAINING PROTEIN"/>
    <property type="match status" value="1"/>
</dbReference>
<evidence type="ECO:0000313" key="1">
    <source>
        <dbReference type="EMBL" id="KAK2634573.1"/>
    </source>
</evidence>
<reference evidence="1" key="1">
    <citation type="journal article" date="2023" name="Plant J.">
        <title>Genome sequences and population genomics provide insights into the demographic history, inbreeding, and mutation load of two 'living fossil' tree species of Dipteronia.</title>
        <authorList>
            <person name="Feng Y."/>
            <person name="Comes H.P."/>
            <person name="Chen J."/>
            <person name="Zhu S."/>
            <person name="Lu R."/>
            <person name="Zhang X."/>
            <person name="Li P."/>
            <person name="Qiu J."/>
            <person name="Olsen K.M."/>
            <person name="Qiu Y."/>
        </authorList>
    </citation>
    <scope>NUCLEOTIDE SEQUENCE</scope>
    <source>
        <strain evidence="1">KIB01</strain>
    </source>
</reference>
<comment type="caution">
    <text evidence="1">The sequence shown here is derived from an EMBL/GenBank/DDBJ whole genome shotgun (WGS) entry which is preliminary data.</text>
</comment>
<dbReference type="PANTHER" id="PTHR36264">
    <property type="entry name" value="SET DOMAIN-CONTAINING PROTEIN"/>
    <property type="match status" value="1"/>
</dbReference>
<dbReference type="EMBL" id="JANJYI010000009">
    <property type="protein sequence ID" value="KAK2634573.1"/>
    <property type="molecule type" value="Genomic_DNA"/>
</dbReference>
<proteinExistence type="predicted"/>
<sequence>MYTTMKKTLCYEFLPSKAAEEAAKARGVPHRVTRTLVQVRDMSPPPKLDPNNPWKMRKSVTNGEVINGKLMVTHQPTFDYIFRYWGEEICKHVIAGNKSYVIILDYTDEDNPKRLHGESVFFEGGGNDTYFLGWMDLVRSRSVTAGDEIGLFWDISTGTFGFKLLRKVDTPIQVD</sequence>
<dbReference type="Proteomes" id="UP001280121">
    <property type="component" value="Unassembled WGS sequence"/>
</dbReference>
<name>A0AAD9TEZ9_9ROSI</name>
<accession>A0AAD9TEZ9</accession>
<gene>
    <name evidence="1" type="ORF">Ddye_029365</name>
</gene>
<evidence type="ECO:0008006" key="3">
    <source>
        <dbReference type="Google" id="ProtNLM"/>
    </source>
</evidence>